<feature type="region of interest" description="Disordered" evidence="1">
    <location>
        <begin position="83"/>
        <end position="108"/>
    </location>
</feature>
<dbReference type="Pfam" id="PF05119">
    <property type="entry name" value="Terminase_4"/>
    <property type="match status" value="1"/>
</dbReference>
<dbReference type="InterPro" id="IPR006448">
    <property type="entry name" value="Phage_term_ssu_P27"/>
</dbReference>
<accession>A0A544U8B2</accession>
<sequence length="108" mass="12037">MAVRIKEIEKDLIARHADDPIKLSKVHRYIRFLKIDISCDKDIDKDGTTIEIENGSQRFLKQHPAVATKLAISKEIEKLEDALGIKNDTPAPSAPSSTVDDKGRTSLI</sequence>
<dbReference type="RefSeq" id="WP_142510702.1">
    <property type="nucleotide sequence ID" value="NZ_SADV01000031.1"/>
</dbReference>
<evidence type="ECO:0000313" key="3">
    <source>
        <dbReference type="Proteomes" id="UP000317944"/>
    </source>
</evidence>
<comment type="caution">
    <text evidence="2">The sequence shown here is derived from an EMBL/GenBank/DDBJ whole genome shotgun (WGS) entry which is preliminary data.</text>
</comment>
<reference evidence="2 3" key="1">
    <citation type="submission" date="2018-03" db="EMBL/GenBank/DDBJ databases">
        <title>Aerobic endospore-forming bacteria genome sequencing and assembly.</title>
        <authorList>
            <person name="Cavalcante D.A."/>
            <person name="Driks A."/>
            <person name="Putonti C."/>
            <person name="De-Souza M.T."/>
        </authorList>
    </citation>
    <scope>NUCLEOTIDE SEQUENCE [LARGE SCALE GENOMIC DNA]</scope>
    <source>
        <strain evidence="2 3">SDF0037</strain>
    </source>
</reference>
<gene>
    <name evidence="2" type="ORF">C7Y47_22075</name>
</gene>
<organism evidence="2 3">
    <name type="scientific">Lysinibacillus sphaericus</name>
    <name type="common">Bacillus sphaericus</name>
    <dbReference type="NCBI Taxonomy" id="1421"/>
    <lineage>
        <taxon>Bacteria</taxon>
        <taxon>Bacillati</taxon>
        <taxon>Bacillota</taxon>
        <taxon>Bacilli</taxon>
        <taxon>Bacillales</taxon>
        <taxon>Bacillaceae</taxon>
        <taxon>Lysinibacillus</taxon>
    </lineage>
</organism>
<name>A0A544U8B2_LYSSH</name>
<dbReference type="AlphaFoldDB" id="A0A544U8B2"/>
<protein>
    <submittedName>
        <fullName evidence="2">Terminase</fullName>
    </submittedName>
</protein>
<evidence type="ECO:0000313" key="2">
    <source>
        <dbReference type="EMBL" id="TQR28331.1"/>
    </source>
</evidence>
<dbReference type="OrthoDB" id="2877109at2"/>
<evidence type="ECO:0000256" key="1">
    <source>
        <dbReference type="SAM" id="MobiDB-lite"/>
    </source>
</evidence>
<proteinExistence type="predicted"/>
<dbReference type="Proteomes" id="UP000317944">
    <property type="component" value="Unassembled WGS sequence"/>
</dbReference>
<feature type="compositionally biased region" description="Basic and acidic residues" evidence="1">
    <location>
        <begin position="99"/>
        <end position="108"/>
    </location>
</feature>
<dbReference type="EMBL" id="SADV01000031">
    <property type="protein sequence ID" value="TQR28331.1"/>
    <property type="molecule type" value="Genomic_DNA"/>
</dbReference>